<organism evidence="1">
    <name type="scientific">Siphoviridae sp. ctnpt50</name>
    <dbReference type="NCBI Taxonomy" id="2827941"/>
    <lineage>
        <taxon>Viruses</taxon>
        <taxon>Duplodnaviria</taxon>
        <taxon>Heunggongvirae</taxon>
        <taxon>Uroviricota</taxon>
        <taxon>Caudoviricetes</taxon>
    </lineage>
</organism>
<accession>A0A8S5SDM0</accession>
<evidence type="ECO:0000313" key="1">
    <source>
        <dbReference type="EMBL" id="DAF49062.1"/>
    </source>
</evidence>
<dbReference type="EMBL" id="BK032577">
    <property type="protein sequence ID" value="DAF49062.1"/>
    <property type="molecule type" value="Genomic_DNA"/>
</dbReference>
<sequence length="210" mass="25345">MDNIQQRKIKLFIDADDTILESSKAFIDIVNRQDNINPPKTHEELRDWKYRSLFPYMTNERIVEIYDSEEFFNIVKVNPDFESFYLKHENDFEWNIVTKGHKSNIEHKQKYFKKHLPKARVVGCRFDSKEEQNFDKSHINMNYGIQIDDRTDCLVGSNANIKILFKNNRDFYWNRTDMTSESLYIMNSWKEIIETLEFALENPDVFMERC</sequence>
<proteinExistence type="predicted"/>
<dbReference type="InterPro" id="IPR023214">
    <property type="entry name" value="HAD_sf"/>
</dbReference>
<reference evidence="1" key="1">
    <citation type="journal article" date="2021" name="Proc. Natl. Acad. Sci. U.S.A.">
        <title>A Catalog of Tens of Thousands of Viruses from Human Metagenomes Reveals Hidden Associations with Chronic Diseases.</title>
        <authorList>
            <person name="Tisza M.J."/>
            <person name="Buck C.B."/>
        </authorList>
    </citation>
    <scope>NUCLEOTIDE SEQUENCE</scope>
    <source>
        <strain evidence="1">Ctnpt50</strain>
    </source>
</reference>
<protein>
    <submittedName>
        <fullName evidence="1">5' nucleotidase</fullName>
    </submittedName>
</protein>
<dbReference type="Gene3D" id="3.40.50.1000">
    <property type="entry name" value="HAD superfamily/HAD-like"/>
    <property type="match status" value="1"/>
</dbReference>
<name>A0A8S5SDM0_9CAUD</name>